<dbReference type="InterPro" id="IPR029063">
    <property type="entry name" value="SAM-dependent_MTases_sf"/>
</dbReference>
<dbReference type="GO" id="GO:0032259">
    <property type="term" value="P:methylation"/>
    <property type="evidence" value="ECO:0007669"/>
    <property type="project" value="UniProtKB-KW"/>
</dbReference>
<comment type="catalytic activity">
    <reaction evidence="5">
        <text>trans-aconitate + S-adenosyl-L-methionine = (E)-3-(methoxycarbonyl)pent-2-enedioate + S-adenosyl-L-homocysteine</text>
        <dbReference type="Rhea" id="RHEA:14969"/>
        <dbReference type="ChEBI" id="CHEBI:15708"/>
        <dbReference type="ChEBI" id="CHEBI:57470"/>
        <dbReference type="ChEBI" id="CHEBI:57856"/>
        <dbReference type="ChEBI" id="CHEBI:59789"/>
        <dbReference type="EC" id="2.1.1.144"/>
    </reaction>
</comment>
<dbReference type="Gene3D" id="3.40.50.150">
    <property type="entry name" value="Vaccinia Virus protein VP39"/>
    <property type="match status" value="1"/>
</dbReference>
<comment type="similarity">
    <text evidence="5">Belongs to the methyltransferase superfamily. Tam family.</text>
</comment>
<dbReference type="NCBIfam" id="NF002463">
    <property type="entry name" value="PRK01683.1"/>
    <property type="match status" value="1"/>
</dbReference>
<evidence type="ECO:0000259" key="6">
    <source>
        <dbReference type="Pfam" id="PF13649"/>
    </source>
</evidence>
<dbReference type="PANTHER" id="PTHR43861">
    <property type="entry name" value="TRANS-ACONITATE 2-METHYLTRANSFERASE-RELATED"/>
    <property type="match status" value="1"/>
</dbReference>
<evidence type="ECO:0000313" key="7">
    <source>
        <dbReference type="EMBL" id="XBS68187.1"/>
    </source>
</evidence>
<dbReference type="GO" id="GO:0005737">
    <property type="term" value="C:cytoplasm"/>
    <property type="evidence" value="ECO:0007669"/>
    <property type="project" value="UniProtKB-SubCell"/>
</dbReference>
<name>A0AAU7Q615_9GAMM</name>
<evidence type="ECO:0000256" key="5">
    <source>
        <dbReference type="HAMAP-Rule" id="MF_00560"/>
    </source>
</evidence>
<protein>
    <recommendedName>
        <fullName evidence="5">Trans-aconitate 2-methyltransferase</fullName>
        <ecNumber evidence="5">2.1.1.144</ecNumber>
    </recommendedName>
</protein>
<evidence type="ECO:0000256" key="1">
    <source>
        <dbReference type="ARBA" id="ARBA00022490"/>
    </source>
</evidence>
<dbReference type="SUPFAM" id="SSF53335">
    <property type="entry name" value="S-adenosyl-L-methionine-dependent methyltransferases"/>
    <property type="match status" value="1"/>
</dbReference>
<dbReference type="HAMAP" id="MF_00560">
    <property type="entry name" value="Tran_acon_Me_trans"/>
    <property type="match status" value="1"/>
</dbReference>
<keyword evidence="3 5" id="KW-0808">Transferase</keyword>
<keyword evidence="4 5" id="KW-0949">S-adenosyl-L-methionine</keyword>
<dbReference type="EMBL" id="CP157947">
    <property type="protein sequence ID" value="XBS68187.1"/>
    <property type="molecule type" value="Genomic_DNA"/>
</dbReference>
<evidence type="ECO:0000256" key="3">
    <source>
        <dbReference type="ARBA" id="ARBA00022679"/>
    </source>
</evidence>
<dbReference type="Gene3D" id="1.10.150.290">
    <property type="entry name" value="S-adenosyl-L-methionine-dependent methyltransferases"/>
    <property type="match status" value="1"/>
</dbReference>
<dbReference type="GO" id="GO:0030798">
    <property type="term" value="F:trans-aconitate 2-methyltransferase activity"/>
    <property type="evidence" value="ECO:0007669"/>
    <property type="project" value="UniProtKB-UniRule"/>
</dbReference>
<dbReference type="CDD" id="cd02440">
    <property type="entry name" value="AdoMet_MTases"/>
    <property type="match status" value="1"/>
</dbReference>
<dbReference type="PANTHER" id="PTHR43861:SF1">
    <property type="entry name" value="TRANS-ACONITATE 2-METHYLTRANSFERASE"/>
    <property type="match status" value="1"/>
</dbReference>
<dbReference type="InterPro" id="IPR023506">
    <property type="entry name" value="Trans-aconitate_MeTrfase"/>
</dbReference>
<keyword evidence="2 5" id="KW-0489">Methyltransferase</keyword>
<dbReference type="InterPro" id="IPR041698">
    <property type="entry name" value="Methyltransf_25"/>
</dbReference>
<accession>A0AAU7Q615</accession>
<feature type="domain" description="Methyltransferase" evidence="6">
    <location>
        <begin position="35"/>
        <end position="124"/>
    </location>
</feature>
<dbReference type="InterPro" id="IPR023149">
    <property type="entry name" value="Trans_acon_MeTrfase_C"/>
</dbReference>
<proteinExistence type="inferred from homology"/>
<reference evidence="7" key="1">
    <citation type="submission" date="2024-06" db="EMBL/GenBank/DDBJ databases">
        <authorList>
            <person name="Coelho C."/>
            <person name="Bento M."/>
            <person name="Garcia E."/>
            <person name="Camelo A."/>
            <person name="Brandao I."/>
            <person name="Espirito Santo C."/>
            <person name="Trovao J."/>
            <person name="Verissimo A."/>
            <person name="Costa J."/>
            <person name="Tiago I."/>
        </authorList>
    </citation>
    <scope>NUCLEOTIDE SEQUENCE</scope>
    <source>
        <strain evidence="7">KWT182</strain>
    </source>
</reference>
<organism evidence="7">
    <name type="scientific">Acerihabitans sp. KWT182</name>
    <dbReference type="NCBI Taxonomy" id="3157919"/>
    <lineage>
        <taxon>Bacteria</taxon>
        <taxon>Pseudomonadati</taxon>
        <taxon>Pseudomonadota</taxon>
        <taxon>Gammaproteobacteria</taxon>
        <taxon>Enterobacterales</taxon>
        <taxon>Pectobacteriaceae</taxon>
        <taxon>Acerihabitans</taxon>
    </lineage>
</organism>
<evidence type="ECO:0000256" key="2">
    <source>
        <dbReference type="ARBA" id="ARBA00022603"/>
    </source>
</evidence>
<comment type="subcellular location">
    <subcellularLocation>
        <location evidence="5">Cytoplasm</location>
    </subcellularLocation>
</comment>
<dbReference type="Pfam" id="PF13649">
    <property type="entry name" value="Methyltransf_25"/>
    <property type="match status" value="1"/>
</dbReference>
<comment type="function">
    <text evidence="5">Catalyzes the S-adenosylmethionine monomethyl esterification of trans-aconitate.</text>
</comment>
<sequence>MQDWNPQLYRQFEAERTRPALELIARIETDCPRQVTDLGCGPGNSTEGLFERYPQAVVTGIDSSEAMLKNARQRLPTCLFSREDISRWQPSQAQDIVYANASLQWVPDHETLFPRLFASVAAGGSLAVQMPDNRQEPSHREMRKVADEGPWRHQIGDAAQVRVKVLDAAAYYELLAPHAERVDIWRTTYFHVMPSAQAIVEWVRATGLRPFLDPLTDEQKPEFLNRYLQGIENAYPTRADGRVLLAFPRLFIVARKSRKQSFGG</sequence>
<dbReference type="AlphaFoldDB" id="A0AAU7Q615"/>
<dbReference type="EC" id="2.1.1.144" evidence="5"/>
<keyword evidence="1 5" id="KW-0963">Cytoplasm</keyword>
<gene>
    <name evidence="5 7" type="primary">tam</name>
    <name evidence="7" type="ORF">ABK905_15310</name>
</gene>
<evidence type="ECO:0000256" key="4">
    <source>
        <dbReference type="ARBA" id="ARBA00022691"/>
    </source>
</evidence>